<evidence type="ECO:0000313" key="11">
    <source>
        <dbReference type="EMBL" id="KAK4211672.1"/>
    </source>
</evidence>
<evidence type="ECO:0000256" key="3">
    <source>
        <dbReference type="ARBA" id="ARBA00022552"/>
    </source>
</evidence>
<comment type="caution">
    <text evidence="11">The sequence shown here is derived from an EMBL/GenBank/DDBJ whole genome shotgun (WGS) entry which is preliminary data.</text>
</comment>
<dbReference type="GO" id="GO:0042273">
    <property type="term" value="P:ribosomal large subunit biogenesis"/>
    <property type="evidence" value="ECO:0007669"/>
    <property type="project" value="TreeGrafter"/>
</dbReference>
<feature type="compositionally biased region" description="Basic residues" evidence="10">
    <location>
        <begin position="129"/>
        <end position="138"/>
    </location>
</feature>
<comment type="similarity">
    <text evidence="2 9">Belongs to the methyltransferase superfamily. RRP8 family.</text>
</comment>
<dbReference type="EC" id="2.1.1.-" evidence="9"/>
<feature type="compositionally biased region" description="Basic and acidic residues" evidence="10">
    <location>
        <begin position="56"/>
        <end position="72"/>
    </location>
</feature>
<dbReference type="Gene3D" id="1.10.10.2150">
    <property type="entry name" value="Ribosomal RNA-processing protein 8, N-terminal domain"/>
    <property type="match status" value="1"/>
</dbReference>
<dbReference type="Pfam" id="PF05148">
    <property type="entry name" value="Methyltransf_8"/>
    <property type="match status" value="1"/>
</dbReference>
<feature type="compositionally biased region" description="Acidic residues" evidence="10">
    <location>
        <begin position="100"/>
        <end position="114"/>
    </location>
</feature>
<gene>
    <name evidence="11" type="ORF">QBC37DRAFT_426369</name>
</gene>
<feature type="region of interest" description="Disordered" evidence="10">
    <location>
        <begin position="1"/>
        <end position="150"/>
    </location>
</feature>
<reference evidence="11" key="2">
    <citation type="submission" date="2023-05" db="EMBL/GenBank/DDBJ databases">
        <authorList>
            <consortium name="Lawrence Berkeley National Laboratory"/>
            <person name="Steindorff A."/>
            <person name="Hensen N."/>
            <person name="Bonometti L."/>
            <person name="Westerberg I."/>
            <person name="Brannstrom I.O."/>
            <person name="Guillou S."/>
            <person name="Cros-Aarteil S."/>
            <person name="Calhoun S."/>
            <person name="Haridas S."/>
            <person name="Kuo A."/>
            <person name="Mondo S."/>
            <person name="Pangilinan J."/>
            <person name="Riley R."/>
            <person name="Labutti K."/>
            <person name="Andreopoulos B."/>
            <person name="Lipzen A."/>
            <person name="Chen C."/>
            <person name="Yanf M."/>
            <person name="Daum C."/>
            <person name="Ng V."/>
            <person name="Clum A."/>
            <person name="Ohm R."/>
            <person name="Martin F."/>
            <person name="Silar P."/>
            <person name="Natvig D."/>
            <person name="Lalanne C."/>
            <person name="Gautier V."/>
            <person name="Ament-Velasquez S.L."/>
            <person name="Kruys A."/>
            <person name="Hutchinson M.I."/>
            <person name="Powell A.J."/>
            <person name="Barry K."/>
            <person name="Miller A.N."/>
            <person name="Grigoriev I.V."/>
            <person name="Debuchy R."/>
            <person name="Gladieux P."/>
            <person name="Thoren M.H."/>
            <person name="Johannesson H."/>
        </authorList>
    </citation>
    <scope>NUCLEOTIDE SEQUENCE</scope>
    <source>
        <strain evidence="11">PSN293</strain>
    </source>
</reference>
<proteinExistence type="inferred from homology"/>
<keyword evidence="3 9" id="KW-0698">rRNA processing</keyword>
<keyword evidence="4 9" id="KW-0489">Methyltransferase</keyword>
<feature type="compositionally biased region" description="Low complexity" evidence="10">
    <location>
        <begin position="19"/>
        <end position="29"/>
    </location>
</feature>
<dbReference type="AlphaFoldDB" id="A0AAN7B6B5"/>
<dbReference type="InterPro" id="IPR029063">
    <property type="entry name" value="SAM-dependent_MTases_sf"/>
</dbReference>
<sequence>MFPVKGWSVSADKLKVETEAAAPAASTPSQSKNQGRKRKRPSHAQQTVTEANLADLWEKVIEHKEPDAGKPDGKKKKLQKGNNKSDGGPTDGTATHQDGGDDDDEWGGIEEDNDGVSAEGTSKPEKEKRERKKKKKQKLNPEETQQTPEQIAAAKKTQENAKRLADKIKQQGPPPLARAAKLTPLQAAMREKLVSARFRHLNETLYTRPSAEAFHLFQDSPEMFTEYHEGFRRQVDVWPENPVQNYIKEIQTRGAIKNPPRNRHDFSNPIEANLLPLPRKNGCCYIADLGCGDAALASALEPLKQKLHLNIRSYDLQTGGNPLITKADIANLPLPGGSVDVVIFCLALMGTNWIDFIEEAYRILRWKGELWIAEIKSRFAAPKGKRAVVTHSVGNRKKIGALNNKKKLSPKEAAELEEREQAELAVAVDGVELRRAETDITAFVEVLRKRGFALHREMGGGAVDMRNKMFVNMRFVKATPAFKGKCVVEGGKEDALGPLGPPKKKKFVDEEGDDDVDEAAVLKPCVYKIR</sequence>
<name>A0AAN7B6B5_9PEZI</name>
<dbReference type="EMBL" id="MU858143">
    <property type="protein sequence ID" value="KAK4211672.1"/>
    <property type="molecule type" value="Genomic_DNA"/>
</dbReference>
<dbReference type="SUPFAM" id="SSF53335">
    <property type="entry name" value="S-adenosyl-L-methionine-dependent methyltransferases"/>
    <property type="match status" value="1"/>
</dbReference>
<evidence type="ECO:0000256" key="10">
    <source>
        <dbReference type="SAM" id="MobiDB-lite"/>
    </source>
</evidence>
<keyword evidence="7 9" id="KW-0539">Nucleus</keyword>
<evidence type="ECO:0000256" key="4">
    <source>
        <dbReference type="ARBA" id="ARBA00022603"/>
    </source>
</evidence>
<evidence type="ECO:0000256" key="1">
    <source>
        <dbReference type="ARBA" id="ARBA00004604"/>
    </source>
</evidence>
<accession>A0AAN7B6B5</accession>
<evidence type="ECO:0000313" key="12">
    <source>
        <dbReference type="Proteomes" id="UP001301769"/>
    </source>
</evidence>
<keyword evidence="5 9" id="KW-0808">Transferase</keyword>
<organism evidence="11 12">
    <name type="scientific">Rhypophila decipiens</name>
    <dbReference type="NCBI Taxonomy" id="261697"/>
    <lineage>
        <taxon>Eukaryota</taxon>
        <taxon>Fungi</taxon>
        <taxon>Dikarya</taxon>
        <taxon>Ascomycota</taxon>
        <taxon>Pezizomycotina</taxon>
        <taxon>Sordariomycetes</taxon>
        <taxon>Sordariomycetidae</taxon>
        <taxon>Sordariales</taxon>
        <taxon>Naviculisporaceae</taxon>
        <taxon>Rhypophila</taxon>
    </lineage>
</organism>
<protein>
    <recommendedName>
        <fullName evidence="8 9">Ribosomal RNA-processing protein 8</fullName>
        <ecNumber evidence="9">2.1.1.-</ecNumber>
    </recommendedName>
</protein>
<keyword evidence="12" id="KW-1185">Reference proteome</keyword>
<dbReference type="PANTHER" id="PTHR12787">
    <property type="entry name" value="RIBOSOMAL RNA-PROCESSING PROTEIN 8"/>
    <property type="match status" value="1"/>
</dbReference>
<dbReference type="Proteomes" id="UP001301769">
    <property type="component" value="Unassembled WGS sequence"/>
</dbReference>
<dbReference type="Gene3D" id="3.40.50.150">
    <property type="entry name" value="Vaccinia Virus protein VP39"/>
    <property type="match status" value="1"/>
</dbReference>
<comment type="subcellular location">
    <subcellularLocation>
        <location evidence="1 9">Nucleus</location>
        <location evidence="1 9">Nucleolus</location>
    </subcellularLocation>
</comment>
<evidence type="ECO:0000256" key="5">
    <source>
        <dbReference type="ARBA" id="ARBA00022679"/>
    </source>
</evidence>
<dbReference type="GO" id="GO:0016433">
    <property type="term" value="F:rRNA (adenine) methyltransferase activity"/>
    <property type="evidence" value="ECO:0007669"/>
    <property type="project" value="TreeGrafter"/>
</dbReference>
<dbReference type="CDD" id="cd02440">
    <property type="entry name" value="AdoMet_MTases"/>
    <property type="match status" value="1"/>
</dbReference>
<reference evidence="11" key="1">
    <citation type="journal article" date="2023" name="Mol. Phylogenet. Evol.">
        <title>Genome-scale phylogeny and comparative genomics of the fungal order Sordariales.</title>
        <authorList>
            <person name="Hensen N."/>
            <person name="Bonometti L."/>
            <person name="Westerberg I."/>
            <person name="Brannstrom I.O."/>
            <person name="Guillou S."/>
            <person name="Cros-Aarteil S."/>
            <person name="Calhoun S."/>
            <person name="Haridas S."/>
            <person name="Kuo A."/>
            <person name="Mondo S."/>
            <person name="Pangilinan J."/>
            <person name="Riley R."/>
            <person name="LaButti K."/>
            <person name="Andreopoulos B."/>
            <person name="Lipzen A."/>
            <person name="Chen C."/>
            <person name="Yan M."/>
            <person name="Daum C."/>
            <person name="Ng V."/>
            <person name="Clum A."/>
            <person name="Steindorff A."/>
            <person name="Ohm R.A."/>
            <person name="Martin F."/>
            <person name="Silar P."/>
            <person name="Natvig D.O."/>
            <person name="Lalanne C."/>
            <person name="Gautier V."/>
            <person name="Ament-Velasquez S.L."/>
            <person name="Kruys A."/>
            <person name="Hutchinson M.I."/>
            <person name="Powell A.J."/>
            <person name="Barry K."/>
            <person name="Miller A.N."/>
            <person name="Grigoriev I.V."/>
            <person name="Debuchy R."/>
            <person name="Gladieux P."/>
            <person name="Hiltunen Thoren M."/>
            <person name="Johannesson H."/>
        </authorList>
    </citation>
    <scope>NUCLEOTIDE SEQUENCE</scope>
    <source>
        <strain evidence="11">PSN293</strain>
    </source>
</reference>
<evidence type="ECO:0000256" key="8">
    <source>
        <dbReference type="ARBA" id="ARBA00076672"/>
    </source>
</evidence>
<evidence type="ECO:0000256" key="6">
    <source>
        <dbReference type="ARBA" id="ARBA00022691"/>
    </source>
</evidence>
<dbReference type="PANTHER" id="PTHR12787:SF0">
    <property type="entry name" value="RIBOSOMAL RNA-PROCESSING PROTEIN 8"/>
    <property type="match status" value="1"/>
</dbReference>
<dbReference type="InterPro" id="IPR042036">
    <property type="entry name" value="RRP8_N"/>
</dbReference>
<keyword evidence="6 9" id="KW-0949">S-adenosyl-L-methionine</keyword>
<comment type="function">
    <text evidence="9">S-adenosyl-L-methionine-dependent methyltransferase that specifically methylates the N(1) position of adenine in helix 25.1 in 25S rRNA. Required both for ribosomal 40S and 60S subunits biogenesis. Required for efficient pre-rRNA cleavage at site A2.</text>
</comment>
<dbReference type="GO" id="GO:0005730">
    <property type="term" value="C:nucleolus"/>
    <property type="evidence" value="ECO:0007669"/>
    <property type="project" value="UniProtKB-SubCell"/>
</dbReference>
<dbReference type="FunFam" id="1.10.10.2150:FF:000001">
    <property type="entry name" value="Ribosomal RNA-processing protein 8"/>
    <property type="match status" value="1"/>
</dbReference>
<evidence type="ECO:0000256" key="2">
    <source>
        <dbReference type="ARBA" id="ARBA00006301"/>
    </source>
</evidence>
<dbReference type="InterPro" id="IPR007823">
    <property type="entry name" value="RRP8"/>
</dbReference>
<evidence type="ECO:0000256" key="7">
    <source>
        <dbReference type="ARBA" id="ARBA00023242"/>
    </source>
</evidence>
<evidence type="ECO:0000256" key="9">
    <source>
        <dbReference type="RuleBase" id="RU365074"/>
    </source>
</evidence>